<dbReference type="RefSeq" id="WP_106242545.1">
    <property type="nucleotide sequence ID" value="NZ_PVZC01000002.1"/>
</dbReference>
<dbReference type="EMBL" id="PVZC01000002">
    <property type="protein sequence ID" value="PRY00695.1"/>
    <property type="molecule type" value="Genomic_DNA"/>
</dbReference>
<sequence length="122" mass="13289">MSLLKYTGGDGYDEVRRMERGPAGPPPPARPRHRAAVTCFVADGPGRYVLVKQGQTVPAHLADAERTPAEWDDHGQCWRLPSPDAARPRSGRRKKAAKASTSERPVVDPDASEPAEPAAPRW</sequence>
<feature type="region of interest" description="Disordered" evidence="1">
    <location>
        <begin position="65"/>
        <end position="122"/>
    </location>
</feature>
<protein>
    <submittedName>
        <fullName evidence="2">Uncharacterized protein</fullName>
    </submittedName>
</protein>
<gene>
    <name evidence="2" type="ORF">CLV72_102326</name>
</gene>
<proteinExistence type="predicted"/>
<evidence type="ECO:0000256" key="1">
    <source>
        <dbReference type="SAM" id="MobiDB-lite"/>
    </source>
</evidence>
<name>A0A2T0QA50_9ACTN</name>
<dbReference type="AlphaFoldDB" id="A0A2T0QA50"/>
<feature type="region of interest" description="Disordered" evidence="1">
    <location>
        <begin position="1"/>
        <end position="34"/>
    </location>
</feature>
<evidence type="ECO:0000313" key="2">
    <source>
        <dbReference type="EMBL" id="PRY00695.1"/>
    </source>
</evidence>
<accession>A0A2T0QA50</accession>
<reference evidence="2 3" key="1">
    <citation type="submission" date="2018-03" db="EMBL/GenBank/DDBJ databases">
        <title>Genomic Encyclopedia of Archaeal and Bacterial Type Strains, Phase II (KMG-II): from individual species to whole genera.</title>
        <authorList>
            <person name="Goeker M."/>
        </authorList>
    </citation>
    <scope>NUCLEOTIDE SEQUENCE [LARGE SCALE GENOMIC DNA]</scope>
    <source>
        <strain evidence="2 3">DSM 45601</strain>
    </source>
</reference>
<organism evidence="2 3">
    <name type="scientific">Allonocardiopsis opalescens</name>
    <dbReference type="NCBI Taxonomy" id="1144618"/>
    <lineage>
        <taxon>Bacteria</taxon>
        <taxon>Bacillati</taxon>
        <taxon>Actinomycetota</taxon>
        <taxon>Actinomycetes</taxon>
        <taxon>Streptosporangiales</taxon>
        <taxon>Allonocardiopsis</taxon>
    </lineage>
</organism>
<feature type="compositionally biased region" description="Basic and acidic residues" evidence="1">
    <location>
        <begin position="65"/>
        <end position="76"/>
    </location>
</feature>
<evidence type="ECO:0000313" key="3">
    <source>
        <dbReference type="Proteomes" id="UP000237846"/>
    </source>
</evidence>
<feature type="compositionally biased region" description="Low complexity" evidence="1">
    <location>
        <begin position="108"/>
        <end position="122"/>
    </location>
</feature>
<dbReference type="Proteomes" id="UP000237846">
    <property type="component" value="Unassembled WGS sequence"/>
</dbReference>
<comment type="caution">
    <text evidence="2">The sequence shown here is derived from an EMBL/GenBank/DDBJ whole genome shotgun (WGS) entry which is preliminary data.</text>
</comment>
<keyword evidence="3" id="KW-1185">Reference proteome</keyword>